<dbReference type="STRING" id="1081102.A0A167P576"/>
<evidence type="ECO:0000256" key="4">
    <source>
        <dbReference type="ARBA" id="ARBA00023136"/>
    </source>
</evidence>
<dbReference type="SUPFAM" id="SSF103473">
    <property type="entry name" value="MFS general substrate transporter"/>
    <property type="match status" value="1"/>
</dbReference>
<feature type="transmembrane region" description="Helical" evidence="5">
    <location>
        <begin position="106"/>
        <end position="124"/>
    </location>
</feature>
<evidence type="ECO:0000313" key="8">
    <source>
        <dbReference type="Proteomes" id="UP000076874"/>
    </source>
</evidence>
<protein>
    <submittedName>
        <fullName evidence="7">MFS transporter</fullName>
    </submittedName>
</protein>
<keyword evidence="2 5" id="KW-0812">Transmembrane</keyword>
<dbReference type="Gene3D" id="1.20.1250.20">
    <property type="entry name" value="MFS general substrate transporter like domains"/>
    <property type="match status" value="1"/>
</dbReference>
<dbReference type="InterPro" id="IPR011701">
    <property type="entry name" value="MFS"/>
</dbReference>
<feature type="transmembrane region" description="Helical" evidence="5">
    <location>
        <begin position="388"/>
        <end position="407"/>
    </location>
</feature>
<evidence type="ECO:0000313" key="7">
    <source>
        <dbReference type="EMBL" id="OAA56302.1"/>
    </source>
</evidence>
<feature type="transmembrane region" description="Helical" evidence="5">
    <location>
        <begin position="195"/>
        <end position="219"/>
    </location>
</feature>
<evidence type="ECO:0000256" key="1">
    <source>
        <dbReference type="ARBA" id="ARBA00004141"/>
    </source>
</evidence>
<reference evidence="7 8" key="1">
    <citation type="journal article" date="2016" name="Genome Biol. Evol.">
        <title>Divergent and convergent evolution of fungal pathogenicity.</title>
        <authorList>
            <person name="Shang Y."/>
            <person name="Xiao G."/>
            <person name="Zheng P."/>
            <person name="Cen K."/>
            <person name="Zhan S."/>
            <person name="Wang C."/>
        </authorList>
    </citation>
    <scope>NUCLEOTIDE SEQUENCE [LARGE SCALE GENOMIC DNA]</scope>
    <source>
        <strain evidence="7 8">RCEF 264</strain>
    </source>
</reference>
<feature type="domain" description="Major facilitator superfamily (MFS) profile" evidence="6">
    <location>
        <begin position="70"/>
        <end position="520"/>
    </location>
</feature>
<keyword evidence="8" id="KW-1185">Reference proteome</keyword>
<dbReference type="GO" id="GO:0005886">
    <property type="term" value="C:plasma membrane"/>
    <property type="evidence" value="ECO:0007669"/>
    <property type="project" value="TreeGrafter"/>
</dbReference>
<dbReference type="PANTHER" id="PTHR23502">
    <property type="entry name" value="MAJOR FACILITATOR SUPERFAMILY"/>
    <property type="match status" value="1"/>
</dbReference>
<dbReference type="PRINTS" id="PR01036">
    <property type="entry name" value="TCRTETB"/>
</dbReference>
<keyword evidence="4 5" id="KW-0472">Membrane</keyword>
<evidence type="ECO:0000256" key="5">
    <source>
        <dbReference type="SAM" id="Phobius"/>
    </source>
</evidence>
<feature type="transmembrane region" description="Helical" evidence="5">
    <location>
        <begin position="419"/>
        <end position="440"/>
    </location>
</feature>
<evidence type="ECO:0000259" key="6">
    <source>
        <dbReference type="PROSITE" id="PS50850"/>
    </source>
</evidence>
<comment type="caution">
    <text evidence="7">The sequence shown here is derived from an EMBL/GenBank/DDBJ whole genome shotgun (WGS) entry which is preliminary data.</text>
</comment>
<dbReference type="OrthoDB" id="2585655at2759"/>
<organism evidence="7 8">
    <name type="scientific">Niveomyces insectorum RCEF 264</name>
    <dbReference type="NCBI Taxonomy" id="1081102"/>
    <lineage>
        <taxon>Eukaryota</taxon>
        <taxon>Fungi</taxon>
        <taxon>Dikarya</taxon>
        <taxon>Ascomycota</taxon>
        <taxon>Pezizomycotina</taxon>
        <taxon>Sordariomycetes</taxon>
        <taxon>Hypocreomycetidae</taxon>
        <taxon>Hypocreales</taxon>
        <taxon>Cordycipitaceae</taxon>
        <taxon>Niveomyces</taxon>
    </lineage>
</organism>
<feature type="transmembrane region" description="Helical" evidence="5">
    <location>
        <begin position="485"/>
        <end position="503"/>
    </location>
</feature>
<proteinExistence type="predicted"/>
<dbReference type="EMBL" id="AZHD01000017">
    <property type="protein sequence ID" value="OAA56302.1"/>
    <property type="molecule type" value="Genomic_DNA"/>
</dbReference>
<keyword evidence="3 5" id="KW-1133">Transmembrane helix</keyword>
<dbReference type="PROSITE" id="PS50850">
    <property type="entry name" value="MFS"/>
    <property type="match status" value="1"/>
</dbReference>
<feature type="transmembrane region" description="Helical" evidence="5">
    <location>
        <begin position="303"/>
        <end position="325"/>
    </location>
</feature>
<dbReference type="Proteomes" id="UP000076874">
    <property type="component" value="Unassembled WGS sequence"/>
</dbReference>
<sequence>MEEAIRPKDQHTEHSEYDKHRAVHVDGQVGAAHLYIEDVDGNVIERVRIPHPTNDPRDPLSWSALRRHLAFAAISTVVFMSNFSVATVTPGFTKIIVQFGITAEQASYLITTQILALGVGNLFWIPLSLKFGKRPITIVCTALFLAASIWSAKAGSYGSLLAARIIQGFGASASEALGPAVVADVYFLHERGAMIGIYTFMIASGSAFGGIFGGLAVHYTGNWRWAFGLNAILTGISFLLVIFFLPETNFKRPPESERGEGSASDSEVAPKRTWRNWVEGLAFWGYYDHETSLLLHFWRPVKVLYYPAVVWASLLYGVVLGWVVIQQTANATAFPELYNFSDLGVGNLNIASLIGAVLGCIVGGPATDWLVAIISKRKGGLFRPEERLYFIIVPLVFGPIGLMLWGAGLEKHLHWSVAVAGWGVTYGVLCLVPAVAITYVVDCYRPLAGETLTSMTAFKNTFAFGLSFGEASWIELDGYLKTSGFMTLIEGVLLSTAILMFLYGERLRNWTLKGVTEEES</sequence>
<dbReference type="InterPro" id="IPR036259">
    <property type="entry name" value="MFS_trans_sf"/>
</dbReference>
<feature type="transmembrane region" description="Helical" evidence="5">
    <location>
        <begin position="69"/>
        <end position="86"/>
    </location>
</feature>
<dbReference type="PANTHER" id="PTHR23502:SF164">
    <property type="entry name" value="MAJOR FACILITATOR SUPERFAMILY (MFS) PROFILE DOMAIN-CONTAINING PROTEIN"/>
    <property type="match status" value="1"/>
</dbReference>
<name>A0A167P576_9HYPO</name>
<evidence type="ECO:0000256" key="2">
    <source>
        <dbReference type="ARBA" id="ARBA00022692"/>
    </source>
</evidence>
<dbReference type="GO" id="GO:0022857">
    <property type="term" value="F:transmembrane transporter activity"/>
    <property type="evidence" value="ECO:0007669"/>
    <property type="project" value="InterPro"/>
</dbReference>
<comment type="subcellular location">
    <subcellularLocation>
        <location evidence="1">Membrane</location>
        <topology evidence="1">Multi-pass membrane protein</topology>
    </subcellularLocation>
</comment>
<dbReference type="AlphaFoldDB" id="A0A167P576"/>
<feature type="transmembrane region" description="Helical" evidence="5">
    <location>
        <begin position="136"/>
        <end position="153"/>
    </location>
</feature>
<gene>
    <name evidence="7" type="ORF">SPI_07913</name>
</gene>
<dbReference type="InterPro" id="IPR020846">
    <property type="entry name" value="MFS_dom"/>
</dbReference>
<feature type="transmembrane region" description="Helical" evidence="5">
    <location>
        <begin position="345"/>
        <end position="367"/>
    </location>
</feature>
<accession>A0A167P576</accession>
<feature type="transmembrane region" description="Helical" evidence="5">
    <location>
        <begin position="225"/>
        <end position="245"/>
    </location>
</feature>
<dbReference type="Pfam" id="PF07690">
    <property type="entry name" value="MFS_1"/>
    <property type="match status" value="1"/>
</dbReference>
<evidence type="ECO:0000256" key="3">
    <source>
        <dbReference type="ARBA" id="ARBA00022989"/>
    </source>
</evidence>